<feature type="compositionally biased region" description="Low complexity" evidence="1">
    <location>
        <begin position="135"/>
        <end position="145"/>
    </location>
</feature>
<organism evidence="2 3">
    <name type="scientific">Colletotrichum incanum</name>
    <name type="common">Soybean anthracnose fungus</name>
    <dbReference type="NCBI Taxonomy" id="1573173"/>
    <lineage>
        <taxon>Eukaryota</taxon>
        <taxon>Fungi</taxon>
        <taxon>Dikarya</taxon>
        <taxon>Ascomycota</taxon>
        <taxon>Pezizomycotina</taxon>
        <taxon>Sordariomycetes</taxon>
        <taxon>Hypocreomycetidae</taxon>
        <taxon>Glomerellales</taxon>
        <taxon>Glomerellaceae</taxon>
        <taxon>Colletotrichum</taxon>
        <taxon>Colletotrichum spaethianum species complex</taxon>
    </lineage>
</organism>
<reference evidence="2 3" key="1">
    <citation type="submission" date="2015-06" db="EMBL/GenBank/DDBJ databases">
        <title>Survival trade-offs in plant roots during colonization by closely related pathogenic and mutualistic fungi.</title>
        <authorList>
            <person name="Hacquard S."/>
            <person name="Kracher B."/>
            <person name="Hiruma K."/>
            <person name="Weinman A."/>
            <person name="Muench P."/>
            <person name="Garrido Oter R."/>
            <person name="Ver Loren van Themaat E."/>
            <person name="Dallerey J.-F."/>
            <person name="Damm U."/>
            <person name="Henrissat B."/>
            <person name="Lespinet O."/>
            <person name="Thon M."/>
            <person name="Kemen E."/>
            <person name="McHardy A.C."/>
            <person name="Schulze-Lefert P."/>
            <person name="O'Connell R.J."/>
        </authorList>
    </citation>
    <scope>NUCLEOTIDE SEQUENCE [LARGE SCALE GENOMIC DNA]</scope>
    <source>
        <strain evidence="2 3">MAFF 238704</strain>
    </source>
</reference>
<feature type="compositionally biased region" description="Basic residues" evidence="1">
    <location>
        <begin position="1"/>
        <end position="11"/>
    </location>
</feature>
<gene>
    <name evidence="2" type="ORF">CI238_02986</name>
</gene>
<feature type="compositionally biased region" description="Basic and acidic residues" evidence="1">
    <location>
        <begin position="392"/>
        <end position="403"/>
    </location>
</feature>
<comment type="caution">
    <text evidence="2">The sequence shown here is derived from an EMBL/GenBank/DDBJ whole genome shotgun (WGS) entry which is preliminary data.</text>
</comment>
<feature type="region of interest" description="Disordered" evidence="1">
    <location>
        <begin position="606"/>
        <end position="660"/>
    </location>
</feature>
<feature type="region of interest" description="Disordered" evidence="1">
    <location>
        <begin position="129"/>
        <end position="148"/>
    </location>
</feature>
<proteinExistence type="predicted"/>
<feature type="region of interest" description="Disordered" evidence="1">
    <location>
        <begin position="812"/>
        <end position="854"/>
    </location>
</feature>
<dbReference type="EMBL" id="LFIW01000717">
    <property type="protein sequence ID" value="KZL85160.1"/>
    <property type="molecule type" value="Genomic_DNA"/>
</dbReference>
<feature type="compositionally biased region" description="Basic and acidic residues" evidence="1">
    <location>
        <begin position="494"/>
        <end position="518"/>
    </location>
</feature>
<feature type="region of interest" description="Disordered" evidence="1">
    <location>
        <begin position="1"/>
        <end position="23"/>
    </location>
</feature>
<protein>
    <submittedName>
        <fullName evidence="2">Uncharacterized protein</fullName>
    </submittedName>
</protein>
<dbReference type="Proteomes" id="UP000076584">
    <property type="component" value="Unassembled WGS sequence"/>
</dbReference>
<sequence>MENVHAQRRSVSHGSLRSSYKSHDRLNVGHNLLRRPPLRSVNENASLLPSPGPLESMLKTTTETGDIGIFSIKPVAPATTIHHYARSRSGLDVGSIFGTDPAASDGTVPRAERRRRGSACDTNLEIFSMYGSEGPPSSLPSSLSPRNDRMCQRSYSLNNCGSRHLSSHISSGTLQSQSSSGILQRPRSPFPYPTRLKRLGVRPSSPALTENGLVDYSRMVEIDRISYRTVHGSYKPTFPQPQRLVPPLAFRPGVNQSMPSLPYPTSLVSPTESIVRDRGYKDWDIGPLNRTRRPSTNQSVRSSSLTSVIEMYCRPPSTSDSNLQRTIRPAGSFYYDYTEGFESPDPQADHSDSMAAPPLAPIPQRASSLVKALVLRDENNARLDAVVDVSIKDSSDSSGDDGRVPTSNTVDDIETLPSQRMNCRTAPPTLEPFPFETDETSAACPVDFGTATSIFKAFSSCVDAEEMPPSLTAQAALSSTARQAVDAGNMSDEEQPHAEKKILKDGEPAAETDRSPLHNVADRQIDKGSQNHSESLEVAVPDHGETQEPPHTLITREHALRRMSSHGSLATMLRSSLRHSVDPALSDLAALVSSFERIAKSPFMRKDNELSGPSATADKAGFQRPQKPEVEPVETNTATDDGTAANAGAHTVLQSKKPFYKGHRRNQALAPISMTSLQVQRTASVSSAVLPLPAPESVSAMNASRVRNGVPQLMKVLPKLPNDAPVPAREVPEASVDDFGFPVKFSPFQLEIMTTPRSSPRITAHPNVGDHESFRASIELELAPAGKAQPLTEGTATVGGLEVSENIDAAGQPHKKLTGKSQGHQEEPSPSRRRLRLRAPRPGGTADTTCFPECQNGTSILTELPTHPAEDMLSSVPRGGLRSSTAYRRRGRQFILFVPDGQGDGENHLARFSPTARVSRDGHLHECDIPLAHPVDANLLRQSTSTDGFDLSDSRSSSPEYTFIRPQILRKKLSNMKIRLTKSRLNFRDHVNKTMERQARQHGAIGSTDSDNTIIHDQRSTVPRNQSRQMGRQMRRWIRRAVRVCVKGRRGEGKPAV</sequence>
<feature type="region of interest" description="Disordered" evidence="1">
    <location>
        <begin position="166"/>
        <end position="191"/>
    </location>
</feature>
<feature type="region of interest" description="Disordered" evidence="1">
    <location>
        <begin position="392"/>
        <end position="415"/>
    </location>
</feature>
<evidence type="ECO:0000313" key="2">
    <source>
        <dbReference type="EMBL" id="KZL85160.1"/>
    </source>
</evidence>
<feature type="region of interest" description="Disordered" evidence="1">
    <location>
        <begin position="339"/>
        <end position="360"/>
    </location>
</feature>
<dbReference type="AlphaFoldDB" id="A0A167EHX7"/>
<feature type="compositionally biased region" description="Polar residues" evidence="1">
    <location>
        <begin position="405"/>
        <end position="415"/>
    </location>
</feature>
<feature type="compositionally biased region" description="Low complexity" evidence="1">
    <location>
        <begin position="635"/>
        <end position="649"/>
    </location>
</feature>
<accession>A0A167EHX7</accession>
<feature type="compositionally biased region" description="Low complexity" evidence="1">
    <location>
        <begin position="167"/>
        <end position="184"/>
    </location>
</feature>
<evidence type="ECO:0000256" key="1">
    <source>
        <dbReference type="SAM" id="MobiDB-lite"/>
    </source>
</evidence>
<keyword evidence="3" id="KW-1185">Reference proteome</keyword>
<feature type="region of interest" description="Disordered" evidence="1">
    <location>
        <begin position="477"/>
        <end position="518"/>
    </location>
</feature>
<name>A0A167EHX7_COLIC</name>
<evidence type="ECO:0000313" key="3">
    <source>
        <dbReference type="Proteomes" id="UP000076584"/>
    </source>
</evidence>
<dbReference type="STRING" id="1573173.A0A167EHX7"/>